<evidence type="ECO:0000256" key="1">
    <source>
        <dbReference type="ARBA" id="ARBA00004123"/>
    </source>
</evidence>
<feature type="region of interest" description="Disordered" evidence="5">
    <location>
        <begin position="1044"/>
        <end position="1071"/>
    </location>
</feature>
<feature type="region of interest" description="Disordered" evidence="5">
    <location>
        <begin position="371"/>
        <end position="467"/>
    </location>
</feature>
<dbReference type="SUPFAM" id="SSF48371">
    <property type="entry name" value="ARM repeat"/>
    <property type="match status" value="1"/>
</dbReference>
<reference evidence="6 7" key="1">
    <citation type="submission" date="2020-03" db="EMBL/GenBank/DDBJ databases">
        <title>Dissostichus mawsoni Genome sequencing and assembly.</title>
        <authorList>
            <person name="Park H."/>
        </authorList>
    </citation>
    <scope>NUCLEOTIDE SEQUENCE [LARGE SCALE GENOMIC DNA]</scope>
    <source>
        <strain evidence="6">DM0001</strain>
        <tissue evidence="6">Muscle</tissue>
    </source>
</reference>
<dbReference type="PRINTS" id="PR00375">
    <property type="entry name" value="HUNTINGTIN"/>
</dbReference>
<dbReference type="InterPro" id="IPR028426">
    <property type="entry name" value="Huntingtin_fam"/>
</dbReference>
<evidence type="ECO:0000313" key="7">
    <source>
        <dbReference type="Proteomes" id="UP000518266"/>
    </source>
</evidence>
<dbReference type="InterPro" id="IPR000091">
    <property type="entry name" value="Huntingtin"/>
</dbReference>
<evidence type="ECO:0000256" key="4">
    <source>
        <dbReference type="ARBA" id="ARBA00023242"/>
    </source>
</evidence>
<dbReference type="OrthoDB" id="10065698at2759"/>
<accession>A0A7J5Y3C6</accession>
<feature type="compositionally biased region" description="Polar residues" evidence="5">
    <location>
        <begin position="419"/>
        <end position="439"/>
    </location>
</feature>
<sequence length="1613" mass="178297">MATMEKLMKAFESLKSFQQQQGPPTAEELKKEQATTKKDRVTHCLTICENIVAQSLRTSPEFQKLLGIAMEMFLLCSDDSESDVRMALMDSNLPRLQLELYKEIKKSEGGSVEVCRARSPHQTTEMQVLLKSFVANLKSSSPTIRRTAASSAVSVCQHSRRASYFYTWLLNVLLGLLVPVDEEHPTHLILGVLLTLRYLMPLLQQQVNTSSLKGSFGVMRKEADVQPSPEQLLQVERKSIGYFFVFFFEYLLNFTFVCPKVYELTLHYTQHWDHNVVTASLELLQQMFRTPPPELLHMLITAGSILHGSMFRQDAESRARSGSILELIGKMLSGEEDGLEDDAERTEVTFTASVVGADGSSAAQVDIITEQPRSSQHTLQPGESTDLSASSEQGGGGGGGTSASDTPESPNDNEEEMLSRSSSGGANVTPETADYTTPETEAHKRPLPSTSDSSQTTTEGPDSAVTPSDVAELVLDGSESQYSGMQIGTLQDEEDEGAAPSSQEEPQEPFIQSALGIKPHLFDGRGHNRQGSDSSVDRFIPKDEPAEPEPDIKPSRIKGPIGHYTDQGAEPLVHCVRLLAASFLLTGQKNGLTPDKEVRVSVKALAVSCIGAAAALHPEAFFNSLYLEPLDGTPVNSSISVTCWAWLTTGTPDQRGHSHPLRSHHTSRTHQNTLQHTQLAGQCAECNRLHCLMTVCSSTLSELGLQLMIDLLALRDSSYWLVRTELLETLAEMDFRLVNFLERRTEHLHKGDHHYTGRLRLQDRVLNDLVIRLLGDDDPRVRHVAASAVSRVKWTSSGDCPGPSSVYLQLLMHEAQPPSQFTVSTITRTYRGYNLSNNVSDVTIENNLSRVVTAISHAFTSSTSKALTFGCCEALCLLATHFPVCTWSTGWHCGYVSSSSSFSSRSGLNRSRGRALSVSQTGSAPASSASSSSAPDTERRTLTVGMANMVLSLLSSPGFHLIWAHTKMHFCSVAPKCMRNPWAGEEEGSSGSTNTSGGPNKMEEPWAGCRSAPWWPWWSSCFSHILKILNICAHATLPSLSNTPSLSPIRRKGKEKDVVEPSAAPMSPKKSVTLDLHSSQEKFGGFLRSALDVLSQLLELTTLHDISKCVEEILSYLKSCFSREPTMATVCVQQCESVLSGPSRSQGKALRLGSSSLRPGLYHYCFMAPYTHFTQALADASLRNMVQAEQEQDTSGWFDVMQKASNQLRSNIANATRQRGDKNAIHNHIRLFEPLVIKALKQYTTSTSVALQRQVLDLLAQLVQLRVNYCLLDSDQVFIGFVLKQFEYIEVGQFRDSEAIIPNIFFFLVLLSYERYHSKQIISIPKIIQLCDGIMASGRKAVTHAIPALQPIVHDLFVLRGSNKADAGKELETQKEVVVSMLLRLVQHHQVLEMFILVLQQCHKENEDKWKRLSRQIADVILPMISKQQMHLDSPEALGVLNTLFETVAPSSLRPVDMLLKSMFTTPVTMASVGTVQLWVSGILAVLRVLVSQSTEDIVLSRVHELSLTPHLLSCHTIRRLHQQCPSPSDPPAADTLCGQDGVLLDDISSRQVKVDITEQQHTFYCQQLGTLLMCLIHVFKSMFRRITAAATRLLRVRVVVCSLEQRLACFTL</sequence>
<feature type="compositionally biased region" description="Polar residues" evidence="5">
    <location>
        <begin position="371"/>
        <end position="392"/>
    </location>
</feature>
<keyword evidence="7" id="KW-1185">Reference proteome</keyword>
<dbReference type="GO" id="GO:0005737">
    <property type="term" value="C:cytoplasm"/>
    <property type="evidence" value="ECO:0007669"/>
    <property type="project" value="UniProtKB-SubCell"/>
</dbReference>
<dbReference type="InterPro" id="IPR024613">
    <property type="entry name" value="Huntingtin_N_HEAT_rpt-2"/>
</dbReference>
<keyword evidence="4" id="KW-0539">Nucleus</keyword>
<feature type="region of interest" description="Disordered" evidence="5">
    <location>
        <begin position="913"/>
        <end position="938"/>
    </location>
</feature>
<gene>
    <name evidence="6" type="ORF">F7725_015974</name>
</gene>
<feature type="compositionally biased region" description="Polar residues" evidence="5">
    <location>
        <begin position="448"/>
        <end position="460"/>
    </location>
</feature>
<dbReference type="PANTHER" id="PTHR10170">
    <property type="entry name" value="HUNTINGTON DISEASE PROTEIN"/>
    <property type="match status" value="1"/>
</dbReference>
<protein>
    <recommendedName>
        <fullName evidence="8">Huntingtin</fullName>
    </recommendedName>
</protein>
<evidence type="ECO:0008006" key="8">
    <source>
        <dbReference type="Google" id="ProtNLM"/>
    </source>
</evidence>
<proteinExistence type="predicted"/>
<dbReference type="InterPro" id="IPR016024">
    <property type="entry name" value="ARM-type_fold"/>
</dbReference>
<dbReference type="PANTHER" id="PTHR10170:SF10">
    <property type="entry name" value="HUNTINGTIN"/>
    <property type="match status" value="1"/>
</dbReference>
<name>A0A7J5Y3C6_DISMA</name>
<evidence type="ECO:0000313" key="6">
    <source>
        <dbReference type="EMBL" id="KAF3843926.1"/>
    </source>
</evidence>
<organism evidence="6 7">
    <name type="scientific">Dissostichus mawsoni</name>
    <name type="common">Antarctic cod</name>
    <dbReference type="NCBI Taxonomy" id="36200"/>
    <lineage>
        <taxon>Eukaryota</taxon>
        <taxon>Metazoa</taxon>
        <taxon>Chordata</taxon>
        <taxon>Craniata</taxon>
        <taxon>Vertebrata</taxon>
        <taxon>Euteleostomi</taxon>
        <taxon>Actinopterygii</taxon>
        <taxon>Neopterygii</taxon>
        <taxon>Teleostei</taxon>
        <taxon>Neoteleostei</taxon>
        <taxon>Acanthomorphata</taxon>
        <taxon>Eupercaria</taxon>
        <taxon>Perciformes</taxon>
        <taxon>Notothenioidei</taxon>
        <taxon>Nototheniidae</taxon>
        <taxon>Dissostichus</taxon>
    </lineage>
</organism>
<feature type="region of interest" description="Disordered" evidence="5">
    <location>
        <begin position="520"/>
        <end position="560"/>
    </location>
</feature>
<evidence type="ECO:0000256" key="5">
    <source>
        <dbReference type="SAM" id="MobiDB-lite"/>
    </source>
</evidence>
<feature type="compositionally biased region" description="Basic and acidic residues" evidence="5">
    <location>
        <begin position="535"/>
        <end position="554"/>
    </location>
</feature>
<keyword evidence="3" id="KW-0963">Cytoplasm</keyword>
<feature type="compositionally biased region" description="Low complexity" evidence="5">
    <location>
        <begin position="913"/>
        <end position="935"/>
    </location>
</feature>
<dbReference type="Proteomes" id="UP000518266">
    <property type="component" value="Unassembled WGS sequence"/>
</dbReference>
<comment type="subcellular location">
    <subcellularLocation>
        <location evidence="2">Cytoplasm</location>
    </subcellularLocation>
    <subcellularLocation>
        <location evidence="1">Nucleus</location>
    </subcellularLocation>
</comment>
<dbReference type="GO" id="GO:0005634">
    <property type="term" value="C:nucleus"/>
    <property type="evidence" value="ECO:0007669"/>
    <property type="project" value="UniProtKB-SubCell"/>
</dbReference>
<dbReference type="EMBL" id="JAAKFY010000017">
    <property type="protein sequence ID" value="KAF3843926.1"/>
    <property type="molecule type" value="Genomic_DNA"/>
</dbReference>
<evidence type="ECO:0000256" key="2">
    <source>
        <dbReference type="ARBA" id="ARBA00004496"/>
    </source>
</evidence>
<evidence type="ECO:0000256" key="3">
    <source>
        <dbReference type="ARBA" id="ARBA00022490"/>
    </source>
</evidence>
<feature type="region of interest" description="Disordered" evidence="5">
    <location>
        <begin position="15"/>
        <end position="35"/>
    </location>
</feature>
<comment type="caution">
    <text evidence="6">The sequence shown here is derived from an EMBL/GenBank/DDBJ whole genome shotgun (WGS) entry which is preliminary data.</text>
</comment>
<dbReference type="Pfam" id="PF12372">
    <property type="entry name" value="Htt_N-HEAT"/>
    <property type="match status" value="1"/>
</dbReference>
<dbReference type="Pfam" id="PF20926">
    <property type="entry name" value="Htt_N-HEAT_1"/>
    <property type="match status" value="1"/>
</dbReference>
<dbReference type="InterPro" id="IPR048411">
    <property type="entry name" value="Htt_N_HEAT_rpt-1"/>
</dbReference>